<reference evidence="2" key="1">
    <citation type="submission" date="2021-11" db="EMBL/GenBank/DDBJ databases">
        <title>Cultivation dependent microbiological survey of springs from the worlds oldest radium mine currently devoted to the extraction of radon-saturated water.</title>
        <authorList>
            <person name="Kapinusova G."/>
            <person name="Smrhova T."/>
            <person name="Strejcek M."/>
            <person name="Suman J."/>
            <person name="Jani K."/>
            <person name="Pajer P."/>
            <person name="Uhlik O."/>
        </authorList>
    </citation>
    <scope>NUCLEOTIDE SEQUENCE [LARGE SCALE GENOMIC DNA]</scope>
    <source>
        <strain evidence="2">J379</strain>
    </source>
</reference>
<organism evidence="1 2">
    <name type="scientific">Svornostia abyssi</name>
    <dbReference type="NCBI Taxonomy" id="2898438"/>
    <lineage>
        <taxon>Bacteria</taxon>
        <taxon>Bacillati</taxon>
        <taxon>Actinomycetota</taxon>
        <taxon>Thermoleophilia</taxon>
        <taxon>Solirubrobacterales</taxon>
        <taxon>Baekduiaceae</taxon>
        <taxon>Svornostia</taxon>
    </lineage>
</organism>
<evidence type="ECO:0000313" key="2">
    <source>
        <dbReference type="Proteomes" id="UP001058860"/>
    </source>
</evidence>
<protein>
    <submittedName>
        <fullName evidence="1">Uncharacterized protein</fullName>
    </submittedName>
</protein>
<proteinExistence type="predicted"/>
<keyword evidence="2" id="KW-1185">Reference proteome</keyword>
<name>A0ABY5PCY1_9ACTN</name>
<evidence type="ECO:0000313" key="1">
    <source>
        <dbReference type="EMBL" id="UUY02520.1"/>
    </source>
</evidence>
<accession>A0ABY5PCY1</accession>
<dbReference type="EMBL" id="CP088295">
    <property type="protein sequence ID" value="UUY02520.1"/>
    <property type="molecule type" value="Genomic_DNA"/>
</dbReference>
<dbReference type="RefSeq" id="WP_353863047.1">
    <property type="nucleotide sequence ID" value="NZ_CP088295.1"/>
</dbReference>
<dbReference type="Proteomes" id="UP001058860">
    <property type="component" value="Chromosome"/>
</dbReference>
<sequence length="174" mass="19365">MRNIVAAGGGEVARKWRRLEITNPRVFTAETDEDLPFAAASMSRRMGYWCATSVVSRPPCAGRWVRQGLSSPSVRNLPGGGPFYSPMRTHTLLLTIAALAVPPATDAVAKKTSGMRPAGPDRVASVLRDCTRDGDLDRRYRVTTLRRTLRHMPSDIAQYTDCVRVIRRDIRRRG</sequence>
<gene>
    <name evidence="1" type="ORF">LRS13_17710</name>
</gene>